<evidence type="ECO:0000256" key="7">
    <source>
        <dbReference type="ARBA" id="ARBA00022824"/>
    </source>
</evidence>
<dbReference type="GO" id="GO:0005789">
    <property type="term" value="C:endoplasmic reticulum membrane"/>
    <property type="evidence" value="ECO:0007669"/>
    <property type="project" value="UniProtKB-SubCell"/>
</dbReference>
<feature type="transmembrane region" description="Helical" evidence="12">
    <location>
        <begin position="455"/>
        <end position="473"/>
    </location>
</feature>
<evidence type="ECO:0000313" key="16">
    <source>
        <dbReference type="Proteomes" id="UP000054166"/>
    </source>
</evidence>
<evidence type="ECO:0000259" key="13">
    <source>
        <dbReference type="Pfam" id="PF00534"/>
    </source>
</evidence>
<dbReference type="Pfam" id="PF00534">
    <property type="entry name" value="Glycos_transf_1"/>
    <property type="match status" value="2"/>
</dbReference>
<dbReference type="OrthoDB" id="448893at2759"/>
<dbReference type="UniPathway" id="UPA00378"/>
<protein>
    <recommendedName>
        <fullName evidence="12">Alpha-1,3/1,6-mannosyltransferase ALG2</fullName>
        <ecNumber evidence="12">2.4.1.132</ecNumber>
        <ecNumber evidence="12">2.4.1.257</ecNumber>
    </recommendedName>
    <alternativeName>
        <fullName evidence="12">GDP-Man:Man(1)GlcNAc(2)-PP-Dol alpha-1,3-mannosyltransferase</fullName>
    </alternativeName>
</protein>
<comment type="catalytic activity">
    <reaction evidence="10 12">
        <text>a beta-D-Man-(1-&gt;4)-beta-D-GlcNAc-(1-&gt;4)-alpha-D-GlcNAc-diphospho-di-trans,poly-cis-dolichol + GDP-alpha-D-mannose = an alpha-D-Man-(1-&gt;3)-beta-D-Man-(1-&gt;4)-beta-D-GlcNAc-(1-&gt;4)-alpha-D-GlcNAc-diphospho-di-trans,poly-cis-dolichol + GDP + H(+)</text>
        <dbReference type="Rhea" id="RHEA:29515"/>
        <dbReference type="Rhea" id="RHEA-COMP:19511"/>
        <dbReference type="Rhea" id="RHEA-COMP:19513"/>
        <dbReference type="ChEBI" id="CHEBI:15378"/>
        <dbReference type="ChEBI" id="CHEBI:57527"/>
        <dbReference type="ChEBI" id="CHEBI:58189"/>
        <dbReference type="ChEBI" id="CHEBI:58472"/>
        <dbReference type="ChEBI" id="CHEBI:132510"/>
        <dbReference type="EC" id="2.4.1.132"/>
    </reaction>
    <physiologicalReaction direction="left-to-right" evidence="10 12">
        <dbReference type="Rhea" id="RHEA:29516"/>
    </physiologicalReaction>
</comment>
<dbReference type="HOGENOM" id="CLU_030619_1_0_1"/>
<dbReference type="FunCoup" id="A0A0C3G6C9">
    <property type="interactions" value="471"/>
</dbReference>
<dbReference type="PANTHER" id="PTHR45918:SF1">
    <property type="entry name" value="ALPHA-1,3_1,6-MANNOSYLTRANSFERASE ALG2"/>
    <property type="match status" value="1"/>
</dbReference>
<evidence type="ECO:0000313" key="15">
    <source>
        <dbReference type="EMBL" id="KIM87364.1"/>
    </source>
</evidence>
<organism evidence="15 16">
    <name type="scientific">Piloderma croceum (strain F 1598)</name>
    <dbReference type="NCBI Taxonomy" id="765440"/>
    <lineage>
        <taxon>Eukaryota</taxon>
        <taxon>Fungi</taxon>
        <taxon>Dikarya</taxon>
        <taxon>Basidiomycota</taxon>
        <taxon>Agaricomycotina</taxon>
        <taxon>Agaricomycetes</taxon>
        <taxon>Agaricomycetidae</taxon>
        <taxon>Atheliales</taxon>
        <taxon>Atheliaceae</taxon>
        <taxon>Piloderma</taxon>
    </lineage>
</organism>
<evidence type="ECO:0000256" key="4">
    <source>
        <dbReference type="ARBA" id="ARBA00022676"/>
    </source>
</evidence>
<comment type="function">
    <text evidence="1 12">Mannosylates Man(2)GlcNAc(2)-dolichol diphosphate and Man(1)GlcNAc(2)-dolichol diphosphate to form Man(3)GlcNAc(2)-dolichol diphosphate.</text>
</comment>
<dbReference type="InterPro" id="IPR027054">
    <property type="entry name" value="ALG2"/>
</dbReference>
<accession>A0A0C3G6C9</accession>
<evidence type="ECO:0000256" key="3">
    <source>
        <dbReference type="ARBA" id="ARBA00004922"/>
    </source>
</evidence>
<evidence type="ECO:0000256" key="5">
    <source>
        <dbReference type="ARBA" id="ARBA00022679"/>
    </source>
</evidence>
<comment type="similarity">
    <text evidence="12">Belongs to the glycosyltransferase group 1 family.</text>
</comment>
<comment type="subcellular location">
    <subcellularLocation>
        <location evidence="2 12">Endoplasmic reticulum membrane</location>
    </subcellularLocation>
</comment>
<evidence type="ECO:0000256" key="9">
    <source>
        <dbReference type="ARBA" id="ARBA00023136"/>
    </source>
</evidence>
<keyword evidence="5 12" id="KW-0808">Transferase</keyword>
<reference evidence="16" key="2">
    <citation type="submission" date="2015-01" db="EMBL/GenBank/DDBJ databases">
        <title>Evolutionary Origins and Diversification of the Mycorrhizal Mutualists.</title>
        <authorList>
            <consortium name="DOE Joint Genome Institute"/>
            <consortium name="Mycorrhizal Genomics Consortium"/>
            <person name="Kohler A."/>
            <person name="Kuo A."/>
            <person name="Nagy L.G."/>
            <person name="Floudas D."/>
            <person name="Copeland A."/>
            <person name="Barry K.W."/>
            <person name="Cichocki N."/>
            <person name="Veneault-Fourrey C."/>
            <person name="LaButti K."/>
            <person name="Lindquist E.A."/>
            <person name="Lipzen A."/>
            <person name="Lundell T."/>
            <person name="Morin E."/>
            <person name="Murat C."/>
            <person name="Riley R."/>
            <person name="Ohm R."/>
            <person name="Sun H."/>
            <person name="Tunlid A."/>
            <person name="Henrissat B."/>
            <person name="Grigoriev I.V."/>
            <person name="Hibbett D.S."/>
            <person name="Martin F."/>
        </authorList>
    </citation>
    <scope>NUCLEOTIDE SEQUENCE [LARGE SCALE GENOMIC DNA]</scope>
    <source>
        <strain evidence="16">F 1598</strain>
    </source>
</reference>
<sequence length="481" mass="52985">MSSGNKKFRVAFIHPDLGIGGAERLVVDAALGLQALGHSVDIYTSHHDPNHSFDETNNGTLRVHNIRPPFPRAVKGKFHIVLAHVRQLHLTSHLLYTSLSNYDVYFVDQLSTCVPILRALARKRVVFYCHFPDKLLANGAFTEGNVNKKRGPLLKRMYRYPMDWLEEVTTTQADVILANSKFTARITKSNFASLSETPKVVYPGVNIAAYELQTDLSDPDILQVSSDIPTLLSLNRFEKKKNVALAIESFALLRHKLSDQHKMRLVIAGGYDPRLEDNIGTLANLIDNAKTNSLTFNVVAPSTSRMAVPSFNCTPTNPDILFLLNFTTSQRSALLTAPSTLALLYTPTNEHFGIGPVEGMVCGLPILATNTGGPTESVVDHPIDERTGWLCPPDPQVWANALVEVVALTPDERQALNARSRTRARDLFGMEAMAKSLEVILKEAVSMGPVPGSALWLWVALVAILGLLIPFLVERSITLLP</sequence>
<dbReference type="Gene3D" id="3.40.50.2000">
    <property type="entry name" value="Glycogen Phosphorylase B"/>
    <property type="match status" value="2"/>
</dbReference>
<dbReference type="STRING" id="765440.A0A0C3G6C9"/>
<dbReference type="PANTHER" id="PTHR45918">
    <property type="entry name" value="ALPHA-1,3/1,6-MANNOSYLTRANSFERASE ALG2"/>
    <property type="match status" value="1"/>
</dbReference>
<dbReference type="GO" id="GO:0004378">
    <property type="term" value="F:GDP-Man:Man(1)GlcNAc(2)-PP-Dol alpha-1,3-mannosyltransferase activity"/>
    <property type="evidence" value="ECO:0007669"/>
    <property type="project" value="UniProtKB-UniRule"/>
</dbReference>
<comment type="catalytic activity">
    <reaction evidence="11 12">
        <text>an alpha-D-Man-(1-&gt;3)-beta-D-Man-(1-&gt;4)-beta-D-GlcNAc-(1-&gt;4)-alpha-D-GlcNAc-diphospho-di-trans,poly-cis-dolichol + GDP-alpha-D-mannose = an alpha-D-Man-(1-&gt;3)-[alpha-D-Man-(1-&gt;6)]-beta-D-Man-(1-&gt;4)-beta-D-GlcNAc-(1-&gt;4)-alpha-D-GlcNAc-diphospho-di-trans,poly-cis-dolichol + GDP + H(+)</text>
        <dbReference type="Rhea" id="RHEA:29519"/>
        <dbReference type="Rhea" id="RHEA-COMP:19513"/>
        <dbReference type="Rhea" id="RHEA-COMP:19515"/>
        <dbReference type="ChEBI" id="CHEBI:15378"/>
        <dbReference type="ChEBI" id="CHEBI:57527"/>
        <dbReference type="ChEBI" id="CHEBI:58189"/>
        <dbReference type="ChEBI" id="CHEBI:132510"/>
        <dbReference type="ChEBI" id="CHEBI:132511"/>
        <dbReference type="EC" id="2.4.1.257"/>
    </reaction>
    <physiologicalReaction direction="left-to-right" evidence="11 12">
        <dbReference type="Rhea" id="RHEA:29520"/>
    </physiologicalReaction>
</comment>
<dbReference type="InterPro" id="IPR028098">
    <property type="entry name" value="Glyco_trans_4-like_N"/>
</dbReference>
<evidence type="ECO:0000256" key="6">
    <source>
        <dbReference type="ARBA" id="ARBA00022692"/>
    </source>
</evidence>
<feature type="domain" description="Glycosyl transferase family 1" evidence="13">
    <location>
        <begin position="333"/>
        <end position="421"/>
    </location>
</feature>
<reference evidence="15 16" key="1">
    <citation type="submission" date="2014-04" db="EMBL/GenBank/DDBJ databases">
        <authorList>
            <consortium name="DOE Joint Genome Institute"/>
            <person name="Kuo A."/>
            <person name="Tarkka M."/>
            <person name="Buscot F."/>
            <person name="Kohler A."/>
            <person name="Nagy L.G."/>
            <person name="Floudas D."/>
            <person name="Copeland A."/>
            <person name="Barry K.W."/>
            <person name="Cichocki N."/>
            <person name="Veneault-Fourrey C."/>
            <person name="LaButti K."/>
            <person name="Lindquist E.A."/>
            <person name="Lipzen A."/>
            <person name="Lundell T."/>
            <person name="Morin E."/>
            <person name="Murat C."/>
            <person name="Sun H."/>
            <person name="Tunlid A."/>
            <person name="Henrissat B."/>
            <person name="Grigoriev I.V."/>
            <person name="Hibbett D.S."/>
            <person name="Martin F."/>
            <person name="Nordberg H.P."/>
            <person name="Cantor M.N."/>
            <person name="Hua S.X."/>
        </authorList>
    </citation>
    <scope>NUCLEOTIDE SEQUENCE [LARGE SCALE GENOMIC DNA]</scope>
    <source>
        <strain evidence="15 16">F 1598</strain>
    </source>
</reference>
<dbReference type="EC" id="2.4.1.257" evidence="12"/>
<dbReference type="GO" id="GO:0102704">
    <property type="term" value="F:GDP-Man:Man(2)GlcNAc(2)-PP-Dol alpha-1,6-mannosyltransferase activity"/>
    <property type="evidence" value="ECO:0007669"/>
    <property type="project" value="UniProtKB-UniRule"/>
</dbReference>
<keyword evidence="9 12" id="KW-0472">Membrane</keyword>
<keyword evidence="16" id="KW-1185">Reference proteome</keyword>
<comment type="pathway">
    <text evidence="3 12">Protein modification; protein glycosylation.</text>
</comment>
<proteinExistence type="inferred from homology"/>
<dbReference type="Pfam" id="PF13439">
    <property type="entry name" value="Glyco_transf_4"/>
    <property type="match status" value="1"/>
</dbReference>
<dbReference type="InParanoid" id="A0A0C3G6C9"/>
<dbReference type="AlphaFoldDB" id="A0A0C3G6C9"/>
<evidence type="ECO:0000256" key="1">
    <source>
        <dbReference type="ARBA" id="ARBA00003142"/>
    </source>
</evidence>
<keyword evidence="7 12" id="KW-0256">Endoplasmic reticulum</keyword>
<evidence type="ECO:0000256" key="12">
    <source>
        <dbReference type="RuleBase" id="RU367136"/>
    </source>
</evidence>
<evidence type="ECO:0000256" key="11">
    <source>
        <dbReference type="ARBA" id="ARBA00045104"/>
    </source>
</evidence>
<dbReference type="InterPro" id="IPR001296">
    <property type="entry name" value="Glyco_trans_1"/>
</dbReference>
<dbReference type="EC" id="2.4.1.132" evidence="12"/>
<dbReference type="SUPFAM" id="SSF53756">
    <property type="entry name" value="UDP-Glycosyltransferase/glycogen phosphorylase"/>
    <property type="match status" value="1"/>
</dbReference>
<keyword evidence="8 12" id="KW-1133">Transmembrane helix</keyword>
<keyword evidence="6 12" id="KW-0812">Transmembrane</keyword>
<evidence type="ECO:0000259" key="14">
    <source>
        <dbReference type="Pfam" id="PF13439"/>
    </source>
</evidence>
<feature type="domain" description="Glycosyl transferase family 1" evidence="13">
    <location>
        <begin position="226"/>
        <end position="275"/>
    </location>
</feature>
<evidence type="ECO:0000256" key="2">
    <source>
        <dbReference type="ARBA" id="ARBA00004586"/>
    </source>
</evidence>
<name>A0A0C3G6C9_PILCF</name>
<feature type="domain" description="Glycosyltransferase subfamily 4-like N-terminal" evidence="14">
    <location>
        <begin position="19"/>
        <end position="207"/>
    </location>
</feature>
<gene>
    <name evidence="15" type="ORF">PILCRDRAFT_814871</name>
</gene>
<keyword evidence="4 12" id="KW-0328">Glycosyltransferase</keyword>
<dbReference type="EMBL" id="KN832979">
    <property type="protein sequence ID" value="KIM87364.1"/>
    <property type="molecule type" value="Genomic_DNA"/>
</dbReference>
<evidence type="ECO:0000256" key="10">
    <source>
        <dbReference type="ARBA" id="ARBA00045103"/>
    </source>
</evidence>
<dbReference type="Proteomes" id="UP000054166">
    <property type="component" value="Unassembled WGS sequence"/>
</dbReference>
<evidence type="ECO:0000256" key="8">
    <source>
        <dbReference type="ARBA" id="ARBA00022989"/>
    </source>
</evidence>